<evidence type="ECO:0008006" key="5">
    <source>
        <dbReference type="Google" id="ProtNLM"/>
    </source>
</evidence>
<comment type="caution">
    <text evidence="3">The sequence shown here is derived from an EMBL/GenBank/DDBJ whole genome shotgun (WGS) entry which is preliminary data.</text>
</comment>
<dbReference type="InterPro" id="IPR013901">
    <property type="entry name" value="Anthrone_oxy"/>
</dbReference>
<dbReference type="eggNOG" id="ENOG502T2MS">
    <property type="taxonomic scope" value="Eukaryota"/>
</dbReference>
<feature type="compositionally biased region" description="Polar residues" evidence="1">
    <location>
        <begin position="13"/>
        <end position="22"/>
    </location>
</feature>
<keyword evidence="2" id="KW-0812">Transmembrane</keyword>
<sequence length="223" mass="23968">MNYGSMISRRHSNSQATRQNNMDYGSSATAADNLMANGGGLKDEGQGVPVSSWLLQSPVEIVLLISVVLDAMAAGIIFIFSNTIMPALSTFNSNTGIQVMNTINDLIVNPLFLFVFMGGMISVYPTAAMMNKPDDYPAAARYYSLASTLIFFFGEVLVTVGCNVPRNDALMAVDPSSDAGDTYWRNTYLKSWVAWNTARGIFAAIASVAGAMALSFMGKRHGS</sequence>
<evidence type="ECO:0000256" key="2">
    <source>
        <dbReference type="SAM" id="Phobius"/>
    </source>
</evidence>
<gene>
    <name evidence="3" type="ORF">THAOC_14533</name>
</gene>
<organism evidence="3 4">
    <name type="scientific">Thalassiosira oceanica</name>
    <name type="common">Marine diatom</name>
    <dbReference type="NCBI Taxonomy" id="159749"/>
    <lineage>
        <taxon>Eukaryota</taxon>
        <taxon>Sar</taxon>
        <taxon>Stramenopiles</taxon>
        <taxon>Ochrophyta</taxon>
        <taxon>Bacillariophyta</taxon>
        <taxon>Coscinodiscophyceae</taxon>
        <taxon>Thalassiosirophycidae</taxon>
        <taxon>Thalassiosirales</taxon>
        <taxon>Thalassiosiraceae</taxon>
        <taxon>Thalassiosira</taxon>
    </lineage>
</organism>
<feature type="transmembrane region" description="Helical" evidence="2">
    <location>
        <begin position="61"/>
        <end position="87"/>
    </location>
</feature>
<feature type="transmembrane region" description="Helical" evidence="2">
    <location>
        <begin position="198"/>
        <end position="217"/>
    </location>
</feature>
<keyword evidence="2" id="KW-1133">Transmembrane helix</keyword>
<evidence type="ECO:0000313" key="3">
    <source>
        <dbReference type="EMBL" id="EJK64705.1"/>
    </source>
</evidence>
<feature type="transmembrane region" description="Helical" evidence="2">
    <location>
        <begin position="107"/>
        <end position="130"/>
    </location>
</feature>
<proteinExistence type="predicted"/>
<dbReference type="AlphaFoldDB" id="K0SHD5"/>
<evidence type="ECO:0000256" key="1">
    <source>
        <dbReference type="SAM" id="MobiDB-lite"/>
    </source>
</evidence>
<dbReference type="Proteomes" id="UP000266841">
    <property type="component" value="Unassembled WGS sequence"/>
</dbReference>
<accession>K0SHD5</accession>
<reference evidence="3 4" key="1">
    <citation type="journal article" date="2012" name="Genome Biol.">
        <title>Genome and low-iron response of an oceanic diatom adapted to chronic iron limitation.</title>
        <authorList>
            <person name="Lommer M."/>
            <person name="Specht M."/>
            <person name="Roy A.S."/>
            <person name="Kraemer L."/>
            <person name="Andreson R."/>
            <person name="Gutowska M.A."/>
            <person name="Wolf J."/>
            <person name="Bergner S.V."/>
            <person name="Schilhabel M.B."/>
            <person name="Klostermeier U.C."/>
            <person name="Beiko R.G."/>
            <person name="Rosenstiel P."/>
            <person name="Hippler M."/>
            <person name="Laroche J."/>
        </authorList>
    </citation>
    <scope>NUCLEOTIDE SEQUENCE [LARGE SCALE GENOMIC DNA]</scope>
    <source>
        <strain evidence="3 4">CCMP1005</strain>
    </source>
</reference>
<protein>
    <recommendedName>
        <fullName evidence="5">DUF4149 domain-containing protein</fullName>
    </recommendedName>
</protein>
<feature type="region of interest" description="Disordered" evidence="1">
    <location>
        <begin position="1"/>
        <end position="22"/>
    </location>
</feature>
<name>K0SHD5_THAOC</name>
<dbReference type="OMA" id="WWNHVRT"/>
<feature type="transmembrane region" description="Helical" evidence="2">
    <location>
        <begin position="142"/>
        <end position="161"/>
    </location>
</feature>
<keyword evidence="4" id="KW-1185">Reference proteome</keyword>
<dbReference type="Pfam" id="PF08592">
    <property type="entry name" value="Anthrone_oxy"/>
    <property type="match status" value="1"/>
</dbReference>
<evidence type="ECO:0000313" key="4">
    <source>
        <dbReference type="Proteomes" id="UP000266841"/>
    </source>
</evidence>
<dbReference type="EMBL" id="AGNL01016967">
    <property type="protein sequence ID" value="EJK64705.1"/>
    <property type="molecule type" value="Genomic_DNA"/>
</dbReference>
<dbReference type="OrthoDB" id="42150at2759"/>
<keyword evidence="2" id="KW-0472">Membrane</keyword>